<reference evidence="1 2" key="1">
    <citation type="submission" date="2023-02" db="EMBL/GenBank/DDBJ databases">
        <title>LHISI_Scaffold_Assembly.</title>
        <authorList>
            <person name="Stuart O.P."/>
            <person name="Cleave R."/>
            <person name="Magrath M.J.L."/>
            <person name="Mikheyev A.S."/>
        </authorList>
    </citation>
    <scope>NUCLEOTIDE SEQUENCE [LARGE SCALE GENOMIC DNA]</scope>
    <source>
        <strain evidence="1">Daus_M_001</strain>
        <tissue evidence="1">Leg muscle</tissue>
    </source>
</reference>
<evidence type="ECO:0000313" key="2">
    <source>
        <dbReference type="Proteomes" id="UP001159363"/>
    </source>
</evidence>
<name>A0ABQ9G2I9_9NEOP</name>
<sequence length="780" mass="86442">MTLQSYAARTTLNHPPCTPALCTEFCYINISTPKPDSILAVHDICIIPLHAGRHQDEPGSSPVGIVPGDAVGRRVFSGISRFPCPFIPALLHIHFNHLHRLLRPRLLRRIDAHPVLVTHDHSLLKSKTSRGLYCCERTLNDNGRPVNLVTTEELWPALNSEVLRAYEVRSPGLVGGERANRSATAAPGRKVAPRRDVELKKKVSVKHLAFKSAHLIREQPIVGEGPQWDGGLAGLAPRGRAAFQRRRGCDRWPAWQARCKCWWLASIRRLRKVTLVNSILDSINSALTQLDNRVNSALADDTREVAQTIVLDHLFCMPVCALPLPLFMRFSPNNFFLFCGVTVAGRLARSPSTKANRVQSPARSPDFAIGNRAGRCRSLAGFLGYLPFRPSHSFRSCSIFASITLIGSQDLAWLDYSPPTKANRVRFPAGSPGIVGIVPDDAAGRRGFLGDLPLPRPCNPTLFRTHFSSPSSALKTSMLKSWPSLFTNNYYITVTPRNHYPSAICLLSLAAVCLRRRFQTGPLSIRKHRHGSYVIRVQIVNTCQKVIQPIKIGWARWEEGRIEVRNPPTHTHTHSRTAHGARVSAVEGVEWEGGNVAPRKADARTPRLLASRQWGEPSCPAVISTQDISHRLPWPRPASPDDRPMPCVNTRYTALPAALLYRLLPASLAPATTSPTGLSESLPEPLSRHQYRFCDETLLLATVYSDMTALIVSRILVACHTRVGAYQRPKFTVFQYGRRVTGMIEYEQLRAPVLLSLAQNRLNLSTHGSCMTLSPSAGVP</sequence>
<comment type="caution">
    <text evidence="1">The sequence shown here is derived from an EMBL/GenBank/DDBJ whole genome shotgun (WGS) entry which is preliminary data.</text>
</comment>
<dbReference type="Proteomes" id="UP001159363">
    <property type="component" value="Chromosome 15"/>
</dbReference>
<accession>A0ABQ9G2I9</accession>
<proteinExistence type="predicted"/>
<gene>
    <name evidence="1" type="ORF">PR048_032561</name>
</gene>
<dbReference type="EMBL" id="JARBHB010000016">
    <property type="protein sequence ID" value="KAJ8866700.1"/>
    <property type="molecule type" value="Genomic_DNA"/>
</dbReference>
<evidence type="ECO:0000313" key="1">
    <source>
        <dbReference type="EMBL" id="KAJ8866700.1"/>
    </source>
</evidence>
<keyword evidence="2" id="KW-1185">Reference proteome</keyword>
<protein>
    <submittedName>
        <fullName evidence="1">Uncharacterized protein</fullName>
    </submittedName>
</protein>
<organism evidence="1 2">
    <name type="scientific">Dryococelus australis</name>
    <dbReference type="NCBI Taxonomy" id="614101"/>
    <lineage>
        <taxon>Eukaryota</taxon>
        <taxon>Metazoa</taxon>
        <taxon>Ecdysozoa</taxon>
        <taxon>Arthropoda</taxon>
        <taxon>Hexapoda</taxon>
        <taxon>Insecta</taxon>
        <taxon>Pterygota</taxon>
        <taxon>Neoptera</taxon>
        <taxon>Polyneoptera</taxon>
        <taxon>Phasmatodea</taxon>
        <taxon>Verophasmatodea</taxon>
        <taxon>Anareolatae</taxon>
        <taxon>Phasmatidae</taxon>
        <taxon>Eurycanthinae</taxon>
        <taxon>Dryococelus</taxon>
    </lineage>
</organism>